<name>A0A6I4P1M6_9MICO</name>
<evidence type="ECO:0000313" key="2">
    <source>
        <dbReference type="EMBL" id="MWC00449.1"/>
    </source>
</evidence>
<gene>
    <name evidence="2" type="ORF">GB864_18085</name>
</gene>
<dbReference type="AlphaFoldDB" id="A0A6I4P1M6"/>
<evidence type="ECO:0000256" key="1">
    <source>
        <dbReference type="SAM" id="MobiDB-lite"/>
    </source>
</evidence>
<dbReference type="Proteomes" id="UP000438182">
    <property type="component" value="Unassembled WGS sequence"/>
</dbReference>
<organism evidence="2 3">
    <name type="scientific">Agromyces seonyuensis</name>
    <dbReference type="NCBI Taxonomy" id="2662446"/>
    <lineage>
        <taxon>Bacteria</taxon>
        <taxon>Bacillati</taxon>
        <taxon>Actinomycetota</taxon>
        <taxon>Actinomycetes</taxon>
        <taxon>Micrococcales</taxon>
        <taxon>Microbacteriaceae</taxon>
        <taxon>Agromyces</taxon>
    </lineage>
</organism>
<feature type="region of interest" description="Disordered" evidence="1">
    <location>
        <begin position="66"/>
        <end position="93"/>
    </location>
</feature>
<feature type="non-terminal residue" evidence="2">
    <location>
        <position position="1"/>
    </location>
</feature>
<dbReference type="RefSeq" id="WP_202107369.1">
    <property type="nucleotide sequence ID" value="NZ_WSTA01000169.1"/>
</dbReference>
<feature type="non-terminal residue" evidence="2">
    <location>
        <position position="168"/>
    </location>
</feature>
<evidence type="ECO:0000313" key="3">
    <source>
        <dbReference type="Proteomes" id="UP000438182"/>
    </source>
</evidence>
<proteinExistence type="predicted"/>
<comment type="caution">
    <text evidence="2">The sequence shown here is derived from an EMBL/GenBank/DDBJ whole genome shotgun (WGS) entry which is preliminary data.</text>
</comment>
<protein>
    <submittedName>
        <fullName evidence="2">Uncharacterized protein</fullName>
    </submittedName>
</protein>
<accession>A0A6I4P1M6</accession>
<dbReference type="EMBL" id="WSTA01000169">
    <property type="protein sequence ID" value="MWC00449.1"/>
    <property type="molecule type" value="Genomic_DNA"/>
</dbReference>
<reference evidence="2 3" key="1">
    <citation type="submission" date="2019-12" db="EMBL/GenBank/DDBJ databases">
        <authorList>
            <person name="Kim Y.S."/>
        </authorList>
    </citation>
    <scope>NUCLEOTIDE SEQUENCE [LARGE SCALE GENOMIC DNA]</scope>
    <source>
        <strain evidence="2 3">MMS17-SY077</strain>
    </source>
</reference>
<sequence length="168" mass="17259">TTRRVRGFLRAERLRLLAAAALALSVAASALVPVGLEAALRTTPAERGVYDLLVRALPEAAASEALAAGPDGEPTEGGEDSDDSVVADGSLRLPPNTLLSPGVPRLTANQLDTIRAAAGVDVAAPITQAVGEWGQWRGSGGMFAIPVAVGDPDAPTETYRVRIRIADG</sequence>
<keyword evidence="3" id="KW-1185">Reference proteome</keyword>
<feature type="compositionally biased region" description="Acidic residues" evidence="1">
    <location>
        <begin position="73"/>
        <end position="85"/>
    </location>
</feature>